<evidence type="ECO:0000256" key="3">
    <source>
        <dbReference type="ARBA" id="ARBA00012328"/>
    </source>
</evidence>
<evidence type="ECO:0000313" key="16">
    <source>
        <dbReference type="Proteomes" id="UP000009102"/>
    </source>
</evidence>
<dbReference type="AlphaFoldDB" id="D0KXV4"/>
<dbReference type="Gene3D" id="3.40.1280.10">
    <property type="match status" value="1"/>
</dbReference>
<dbReference type="EC" id="2.1.1.193" evidence="3 12"/>
<dbReference type="Gene3D" id="2.40.240.20">
    <property type="entry name" value="Hypothetical PUA domain-like, domain 1"/>
    <property type="match status" value="1"/>
</dbReference>
<feature type="domain" description="Ribosomal RNA small subunit methyltransferase E PUA-like" evidence="14">
    <location>
        <begin position="20"/>
        <end position="58"/>
    </location>
</feature>
<dbReference type="KEGG" id="hna:Hneap_0420"/>
<dbReference type="InterPro" id="IPR046887">
    <property type="entry name" value="RsmE_PUA-like"/>
</dbReference>
<proteinExistence type="inferred from homology"/>
<dbReference type="InterPro" id="IPR029026">
    <property type="entry name" value="tRNA_m1G_MTases_N"/>
</dbReference>
<keyword evidence="8 12" id="KW-0808">Transferase</keyword>
<protein>
    <recommendedName>
        <fullName evidence="4 12">Ribosomal RNA small subunit methyltransferase E</fullName>
        <ecNumber evidence="3 12">2.1.1.193</ecNumber>
    </recommendedName>
</protein>
<dbReference type="GO" id="GO:0070475">
    <property type="term" value="P:rRNA base methylation"/>
    <property type="evidence" value="ECO:0007669"/>
    <property type="project" value="TreeGrafter"/>
</dbReference>
<dbReference type="InterPro" id="IPR046886">
    <property type="entry name" value="RsmE_MTase_dom"/>
</dbReference>
<evidence type="ECO:0000256" key="6">
    <source>
        <dbReference type="ARBA" id="ARBA00022552"/>
    </source>
</evidence>
<evidence type="ECO:0000256" key="8">
    <source>
        <dbReference type="ARBA" id="ARBA00022679"/>
    </source>
</evidence>
<dbReference type="GO" id="GO:0005737">
    <property type="term" value="C:cytoplasm"/>
    <property type="evidence" value="ECO:0007669"/>
    <property type="project" value="UniProtKB-SubCell"/>
</dbReference>
<gene>
    <name evidence="15" type="ordered locus">Hneap_0420</name>
</gene>
<keyword evidence="9 12" id="KW-0949">S-adenosyl-L-methionine</keyword>
<dbReference type="HOGENOM" id="CLU_067442_5_1_6"/>
<dbReference type="Proteomes" id="UP000009102">
    <property type="component" value="Chromosome"/>
</dbReference>
<dbReference type="OrthoDB" id="9815641at2"/>
<comment type="function">
    <text evidence="10 12">Specifically methylates the N3 position of the uracil ring of uridine 1498 (m3U1498) in 16S rRNA. Acts on the fully assembled 30S ribosomal subunit.</text>
</comment>
<dbReference type="NCBIfam" id="TIGR00046">
    <property type="entry name" value="RsmE family RNA methyltransferase"/>
    <property type="match status" value="1"/>
</dbReference>
<dbReference type="RefSeq" id="WP_012823313.1">
    <property type="nucleotide sequence ID" value="NC_013422.1"/>
</dbReference>
<dbReference type="InterPro" id="IPR006700">
    <property type="entry name" value="RsmE"/>
</dbReference>
<dbReference type="STRING" id="555778.Hneap_0420"/>
<evidence type="ECO:0000256" key="10">
    <source>
        <dbReference type="ARBA" id="ARBA00025699"/>
    </source>
</evidence>
<name>D0KXV4_HALNC</name>
<dbReference type="SUPFAM" id="SSF88697">
    <property type="entry name" value="PUA domain-like"/>
    <property type="match status" value="1"/>
</dbReference>
<evidence type="ECO:0000256" key="5">
    <source>
        <dbReference type="ARBA" id="ARBA00022490"/>
    </source>
</evidence>
<evidence type="ECO:0000256" key="7">
    <source>
        <dbReference type="ARBA" id="ARBA00022603"/>
    </source>
</evidence>
<comment type="subcellular location">
    <subcellularLocation>
        <location evidence="1 12">Cytoplasm</location>
    </subcellularLocation>
</comment>
<dbReference type="EMBL" id="CP001801">
    <property type="protein sequence ID" value="ACX95277.1"/>
    <property type="molecule type" value="Genomic_DNA"/>
</dbReference>
<evidence type="ECO:0000256" key="1">
    <source>
        <dbReference type="ARBA" id="ARBA00004496"/>
    </source>
</evidence>
<dbReference type="eggNOG" id="COG1385">
    <property type="taxonomic scope" value="Bacteria"/>
</dbReference>
<evidence type="ECO:0000256" key="4">
    <source>
        <dbReference type="ARBA" id="ARBA00013673"/>
    </source>
</evidence>
<organism evidence="15 16">
    <name type="scientific">Halothiobacillus neapolitanus (strain ATCC 23641 / DSM 15147 / CIP 104769 / NCIMB 8539 / c2)</name>
    <name type="common">Thiobacillus neapolitanus</name>
    <dbReference type="NCBI Taxonomy" id="555778"/>
    <lineage>
        <taxon>Bacteria</taxon>
        <taxon>Pseudomonadati</taxon>
        <taxon>Pseudomonadota</taxon>
        <taxon>Gammaproteobacteria</taxon>
        <taxon>Chromatiales</taxon>
        <taxon>Halothiobacillaceae</taxon>
        <taxon>Halothiobacillus</taxon>
    </lineage>
</organism>
<feature type="domain" description="Ribosomal RNA small subunit methyltransferase E methyltransferase" evidence="13">
    <location>
        <begin position="74"/>
        <end position="235"/>
    </location>
</feature>
<sequence>MRIPRIYLDAALAEGATLPLPAERLNYLKNVLRLRDGQALRVFDGQNHEADATLSLGKREGSLAIGRVAAHSVESPLQTHLIQAMGKGEKMDWVIQKAVELGVTRFTPVSTERSVVELKGERADKRHARFIDIAIGACEQSGRNFLPRVDPILSLEEALTQTDAALKWVLHPNPGSGAALPAVAPDSVALLIGPEGGLSDHEVEAAIASGFMPLTLGSRVLRTETAPIVALSVLQMQWGDFFVG</sequence>
<evidence type="ECO:0000259" key="14">
    <source>
        <dbReference type="Pfam" id="PF20260"/>
    </source>
</evidence>
<dbReference type="InterPro" id="IPR015947">
    <property type="entry name" value="PUA-like_sf"/>
</dbReference>
<evidence type="ECO:0000313" key="15">
    <source>
        <dbReference type="EMBL" id="ACX95277.1"/>
    </source>
</evidence>
<dbReference type="PIRSF" id="PIRSF015601">
    <property type="entry name" value="MTase_slr0722"/>
    <property type="match status" value="1"/>
</dbReference>
<evidence type="ECO:0000256" key="9">
    <source>
        <dbReference type="ARBA" id="ARBA00022691"/>
    </source>
</evidence>
<evidence type="ECO:0000256" key="11">
    <source>
        <dbReference type="ARBA" id="ARBA00047944"/>
    </source>
</evidence>
<dbReference type="GO" id="GO:0070042">
    <property type="term" value="F:rRNA (uridine-N3-)-methyltransferase activity"/>
    <property type="evidence" value="ECO:0007669"/>
    <property type="project" value="TreeGrafter"/>
</dbReference>
<evidence type="ECO:0000259" key="13">
    <source>
        <dbReference type="Pfam" id="PF04452"/>
    </source>
</evidence>
<evidence type="ECO:0000256" key="2">
    <source>
        <dbReference type="ARBA" id="ARBA00005528"/>
    </source>
</evidence>
<evidence type="ECO:0000256" key="12">
    <source>
        <dbReference type="PIRNR" id="PIRNR015601"/>
    </source>
</evidence>
<dbReference type="SUPFAM" id="SSF75217">
    <property type="entry name" value="alpha/beta knot"/>
    <property type="match status" value="1"/>
</dbReference>
<dbReference type="PANTHER" id="PTHR30027:SF3">
    <property type="entry name" value="16S RRNA (URACIL(1498)-N(3))-METHYLTRANSFERASE"/>
    <property type="match status" value="1"/>
</dbReference>
<dbReference type="CDD" id="cd18084">
    <property type="entry name" value="RsmE-like"/>
    <property type="match status" value="1"/>
</dbReference>
<comment type="similarity">
    <text evidence="2 12">Belongs to the RNA methyltransferase RsmE family.</text>
</comment>
<accession>D0KXV4</accession>
<comment type="catalytic activity">
    <reaction evidence="11 12">
        <text>uridine(1498) in 16S rRNA + S-adenosyl-L-methionine = N(3)-methyluridine(1498) in 16S rRNA + S-adenosyl-L-homocysteine + H(+)</text>
        <dbReference type="Rhea" id="RHEA:42920"/>
        <dbReference type="Rhea" id="RHEA-COMP:10283"/>
        <dbReference type="Rhea" id="RHEA-COMP:10284"/>
        <dbReference type="ChEBI" id="CHEBI:15378"/>
        <dbReference type="ChEBI" id="CHEBI:57856"/>
        <dbReference type="ChEBI" id="CHEBI:59789"/>
        <dbReference type="ChEBI" id="CHEBI:65315"/>
        <dbReference type="ChEBI" id="CHEBI:74502"/>
        <dbReference type="EC" id="2.1.1.193"/>
    </reaction>
</comment>
<dbReference type="InterPro" id="IPR029028">
    <property type="entry name" value="Alpha/beta_knot_MTases"/>
</dbReference>
<keyword evidence="5 12" id="KW-0963">Cytoplasm</keyword>
<dbReference type="PANTHER" id="PTHR30027">
    <property type="entry name" value="RIBOSOMAL RNA SMALL SUBUNIT METHYLTRANSFERASE E"/>
    <property type="match status" value="1"/>
</dbReference>
<keyword evidence="6 12" id="KW-0698">rRNA processing</keyword>
<dbReference type="NCBIfam" id="NF008692">
    <property type="entry name" value="PRK11713.1-5"/>
    <property type="match status" value="1"/>
</dbReference>
<reference evidence="15 16" key="1">
    <citation type="submission" date="2009-10" db="EMBL/GenBank/DDBJ databases">
        <title>Complete sequence of Halothiobacillus neapolitanus c2.</title>
        <authorList>
            <consortium name="US DOE Joint Genome Institute"/>
            <person name="Lucas S."/>
            <person name="Copeland A."/>
            <person name="Lapidus A."/>
            <person name="Glavina del Rio T."/>
            <person name="Tice H."/>
            <person name="Bruce D."/>
            <person name="Goodwin L."/>
            <person name="Pitluck S."/>
            <person name="Davenport K."/>
            <person name="Brettin T."/>
            <person name="Detter J.C."/>
            <person name="Han C."/>
            <person name="Tapia R."/>
            <person name="Larimer F."/>
            <person name="Land M."/>
            <person name="Hauser L."/>
            <person name="Kyrpides N."/>
            <person name="Mikhailova N."/>
            <person name="Kerfeld C."/>
            <person name="Cannon G."/>
            <person name="Heinhort S."/>
        </authorList>
    </citation>
    <scope>NUCLEOTIDE SEQUENCE [LARGE SCALE GENOMIC DNA]</scope>
    <source>
        <strain evidence="16">ATCC 23641 / c2</strain>
    </source>
</reference>
<dbReference type="Pfam" id="PF04452">
    <property type="entry name" value="Methyltrans_RNA"/>
    <property type="match status" value="1"/>
</dbReference>
<keyword evidence="16" id="KW-1185">Reference proteome</keyword>
<keyword evidence="7 12" id="KW-0489">Methyltransferase</keyword>
<dbReference type="Pfam" id="PF20260">
    <property type="entry name" value="PUA_4"/>
    <property type="match status" value="1"/>
</dbReference>